<feature type="transmembrane region" description="Helical" evidence="11">
    <location>
        <begin position="94"/>
        <end position="116"/>
    </location>
</feature>
<dbReference type="CDD" id="cd06163">
    <property type="entry name" value="S2P-M50_PDZ_RseP-like"/>
    <property type="match status" value="1"/>
</dbReference>
<dbReference type="InterPro" id="IPR036034">
    <property type="entry name" value="PDZ_sf"/>
</dbReference>
<keyword evidence="14" id="KW-1185">Reference proteome</keyword>
<sequence length="354" mass="38468">MSTVIGLVIVLGVLIFFHELGHFLVAKAFGVGVERFSLGFGPKILKKTIGETQYCISALPLGGYVKMVGEQPDAELDDAEIPYSFTHKPVSRRMLIVAAGPFFNFILCILIFFGIFSISGERILEPVIGKIKDGSPAQSAGLESGDRVVAVQDKVINAWPEMAEAIARSGGRPIDFTIERDGRRRQVTISPVKDEVEDVFGETRDRFLVGITAAGEVRAERLNPVAAMGESLYRTYMIVELTIVSVVKLIQGAISADTLGGPIMIAQLAGEQVEHGIVNLLAFIALVSVNLGILNLLPVPVLDGGHILFFGIEAIMGRPVSLRVREVAQQVGIFLLMLLMVFVFYNDIMRLLTG</sequence>
<dbReference type="CDD" id="cd23081">
    <property type="entry name" value="cpPDZ_EcRseP-like"/>
    <property type="match status" value="1"/>
</dbReference>
<dbReference type="PANTHER" id="PTHR42837">
    <property type="entry name" value="REGULATOR OF SIGMA-E PROTEASE RSEP"/>
    <property type="match status" value="1"/>
</dbReference>
<feature type="domain" description="PDZ" evidence="12">
    <location>
        <begin position="116"/>
        <end position="182"/>
    </location>
</feature>
<keyword evidence="6 11" id="KW-0378">Hydrolase</keyword>
<protein>
    <recommendedName>
        <fullName evidence="11">Zinc metalloprotease</fullName>
        <ecNumber evidence="11">3.4.24.-</ecNumber>
    </recommendedName>
</protein>
<organism evidence="13 14">
    <name type="scientific">Desulfosalsimonas propionicica</name>
    <dbReference type="NCBI Taxonomy" id="332175"/>
    <lineage>
        <taxon>Bacteria</taxon>
        <taxon>Pseudomonadati</taxon>
        <taxon>Thermodesulfobacteriota</taxon>
        <taxon>Desulfobacteria</taxon>
        <taxon>Desulfobacterales</taxon>
        <taxon>Desulfosalsimonadaceae</taxon>
        <taxon>Desulfosalsimonas</taxon>
    </lineage>
</organism>
<evidence type="ECO:0000313" key="13">
    <source>
        <dbReference type="EMBL" id="MBA2880863.1"/>
    </source>
</evidence>
<dbReference type="Gene3D" id="2.30.42.10">
    <property type="match status" value="1"/>
</dbReference>
<evidence type="ECO:0000256" key="10">
    <source>
        <dbReference type="ARBA" id="ARBA00023136"/>
    </source>
</evidence>
<dbReference type="NCBIfam" id="TIGR00054">
    <property type="entry name" value="RIP metalloprotease RseP"/>
    <property type="match status" value="1"/>
</dbReference>
<dbReference type="GO" id="GO:0004222">
    <property type="term" value="F:metalloendopeptidase activity"/>
    <property type="evidence" value="ECO:0007669"/>
    <property type="project" value="InterPro"/>
</dbReference>
<dbReference type="Pfam" id="PF02163">
    <property type="entry name" value="Peptidase_M50"/>
    <property type="match status" value="1"/>
</dbReference>
<evidence type="ECO:0000256" key="2">
    <source>
        <dbReference type="ARBA" id="ARBA00004141"/>
    </source>
</evidence>
<dbReference type="InterPro" id="IPR008915">
    <property type="entry name" value="Peptidase_M50"/>
</dbReference>
<evidence type="ECO:0000256" key="9">
    <source>
        <dbReference type="ARBA" id="ARBA00023049"/>
    </source>
</evidence>
<dbReference type="InterPro" id="IPR001478">
    <property type="entry name" value="PDZ"/>
</dbReference>
<evidence type="ECO:0000256" key="1">
    <source>
        <dbReference type="ARBA" id="ARBA00001947"/>
    </source>
</evidence>
<dbReference type="EMBL" id="JACDUS010000002">
    <property type="protein sequence ID" value="MBA2880863.1"/>
    <property type="molecule type" value="Genomic_DNA"/>
</dbReference>
<evidence type="ECO:0000256" key="3">
    <source>
        <dbReference type="ARBA" id="ARBA00007931"/>
    </source>
</evidence>
<keyword evidence="7 11" id="KW-0862">Zinc</keyword>
<evidence type="ECO:0000256" key="6">
    <source>
        <dbReference type="ARBA" id="ARBA00022801"/>
    </source>
</evidence>
<dbReference type="EC" id="3.4.24.-" evidence="11"/>
<evidence type="ECO:0000256" key="11">
    <source>
        <dbReference type="RuleBase" id="RU362031"/>
    </source>
</evidence>
<keyword evidence="10 11" id="KW-0472">Membrane</keyword>
<comment type="caution">
    <text evidence="13">The sequence shown here is derived from an EMBL/GenBank/DDBJ whole genome shotgun (WGS) entry which is preliminary data.</text>
</comment>
<evidence type="ECO:0000259" key="12">
    <source>
        <dbReference type="PROSITE" id="PS50106"/>
    </source>
</evidence>
<dbReference type="PANTHER" id="PTHR42837:SF2">
    <property type="entry name" value="MEMBRANE METALLOPROTEASE ARASP2, CHLOROPLASTIC-RELATED"/>
    <property type="match status" value="1"/>
</dbReference>
<keyword evidence="8 11" id="KW-1133">Transmembrane helix</keyword>
<keyword evidence="11" id="KW-0479">Metal-binding</keyword>
<keyword evidence="9 11" id="KW-0482">Metalloprotease</keyword>
<dbReference type="InterPro" id="IPR004387">
    <property type="entry name" value="Pept_M50_Zn"/>
</dbReference>
<dbReference type="SUPFAM" id="SSF50156">
    <property type="entry name" value="PDZ domain-like"/>
    <property type="match status" value="1"/>
</dbReference>
<evidence type="ECO:0000256" key="4">
    <source>
        <dbReference type="ARBA" id="ARBA00022670"/>
    </source>
</evidence>
<dbReference type="SMART" id="SM00228">
    <property type="entry name" value="PDZ"/>
    <property type="match status" value="1"/>
</dbReference>
<dbReference type="PROSITE" id="PS50106">
    <property type="entry name" value="PDZ"/>
    <property type="match status" value="1"/>
</dbReference>
<accession>A0A7W0HK67</accession>
<evidence type="ECO:0000313" key="14">
    <source>
        <dbReference type="Proteomes" id="UP000525298"/>
    </source>
</evidence>
<comment type="similarity">
    <text evidence="3 11">Belongs to the peptidase M50B family.</text>
</comment>
<evidence type="ECO:0000256" key="7">
    <source>
        <dbReference type="ARBA" id="ARBA00022833"/>
    </source>
</evidence>
<keyword evidence="5 11" id="KW-0812">Transmembrane</keyword>
<comment type="cofactor">
    <cofactor evidence="1 11">
        <name>Zn(2+)</name>
        <dbReference type="ChEBI" id="CHEBI:29105"/>
    </cofactor>
</comment>
<keyword evidence="4 13" id="KW-0645">Protease</keyword>
<dbReference type="Proteomes" id="UP000525298">
    <property type="component" value="Unassembled WGS sequence"/>
</dbReference>
<dbReference type="RefSeq" id="WP_181550515.1">
    <property type="nucleotide sequence ID" value="NZ_JACDUS010000002.1"/>
</dbReference>
<dbReference type="GO" id="GO:0016020">
    <property type="term" value="C:membrane"/>
    <property type="evidence" value="ECO:0007669"/>
    <property type="project" value="UniProtKB-SubCell"/>
</dbReference>
<dbReference type="GO" id="GO:0006508">
    <property type="term" value="P:proteolysis"/>
    <property type="evidence" value="ECO:0007669"/>
    <property type="project" value="UniProtKB-KW"/>
</dbReference>
<reference evidence="13 14" key="1">
    <citation type="submission" date="2020-07" db="EMBL/GenBank/DDBJ databases">
        <title>Genomic Encyclopedia of Type Strains, Phase IV (KMG-IV): sequencing the most valuable type-strain genomes for metagenomic binning, comparative biology and taxonomic classification.</title>
        <authorList>
            <person name="Goeker M."/>
        </authorList>
    </citation>
    <scope>NUCLEOTIDE SEQUENCE [LARGE SCALE GENOMIC DNA]</scope>
    <source>
        <strain evidence="13 14">DSM 17721</strain>
    </source>
</reference>
<dbReference type="AlphaFoldDB" id="A0A7W0HK67"/>
<feature type="transmembrane region" description="Helical" evidence="11">
    <location>
        <begin position="327"/>
        <end position="345"/>
    </location>
</feature>
<evidence type="ECO:0000256" key="5">
    <source>
        <dbReference type="ARBA" id="ARBA00022692"/>
    </source>
</evidence>
<name>A0A7W0HK67_9BACT</name>
<comment type="subcellular location">
    <subcellularLocation>
        <location evidence="2">Membrane</location>
        <topology evidence="2">Multi-pass membrane protein</topology>
    </subcellularLocation>
</comment>
<gene>
    <name evidence="13" type="ORF">HNR65_001181</name>
</gene>
<feature type="transmembrane region" description="Helical" evidence="11">
    <location>
        <begin position="277"/>
        <end position="297"/>
    </location>
</feature>
<dbReference type="GO" id="GO:0046872">
    <property type="term" value="F:metal ion binding"/>
    <property type="evidence" value="ECO:0007669"/>
    <property type="project" value="UniProtKB-KW"/>
</dbReference>
<proteinExistence type="inferred from homology"/>
<evidence type="ECO:0000256" key="8">
    <source>
        <dbReference type="ARBA" id="ARBA00022989"/>
    </source>
</evidence>